<sequence>MKYSWECDDDEEIPTFKCKDSNGTCKHTHCQCDKMLDECWSKIKAPDEGLACYSNLFDTAYLFAKVELDTVITIRRLIQEFDQIVIEMIKNTELDCALSLFMRERSLAQKAAKQALNNNNKLRNLMKDD</sequence>
<comment type="caution">
    <text evidence="1">The sequence shown here is derived from an EMBL/GenBank/DDBJ whole genome shotgun (WGS) entry which is preliminary data.</text>
</comment>
<dbReference type="SUPFAM" id="SSF48619">
    <property type="entry name" value="Phospholipase A2, PLA2"/>
    <property type="match status" value="1"/>
</dbReference>
<dbReference type="Proteomes" id="UP000580250">
    <property type="component" value="Unassembled WGS sequence"/>
</dbReference>
<proteinExistence type="predicted"/>
<gene>
    <name evidence="1" type="ORF">MENT_LOCUS49733</name>
</gene>
<dbReference type="GO" id="GO:0004623">
    <property type="term" value="F:phospholipase A2 activity"/>
    <property type="evidence" value="ECO:0007669"/>
    <property type="project" value="InterPro"/>
</dbReference>
<reference evidence="1 2" key="1">
    <citation type="submission" date="2020-08" db="EMBL/GenBank/DDBJ databases">
        <authorList>
            <person name="Koutsovoulos G."/>
            <person name="Danchin GJ E."/>
        </authorList>
    </citation>
    <scope>NUCLEOTIDE SEQUENCE [LARGE SCALE GENOMIC DNA]</scope>
</reference>
<organism evidence="1 2">
    <name type="scientific">Meloidogyne enterolobii</name>
    <name type="common">Root-knot nematode worm</name>
    <name type="synonym">Meloidogyne mayaguensis</name>
    <dbReference type="NCBI Taxonomy" id="390850"/>
    <lineage>
        <taxon>Eukaryota</taxon>
        <taxon>Metazoa</taxon>
        <taxon>Ecdysozoa</taxon>
        <taxon>Nematoda</taxon>
        <taxon>Chromadorea</taxon>
        <taxon>Rhabditida</taxon>
        <taxon>Tylenchina</taxon>
        <taxon>Tylenchomorpha</taxon>
        <taxon>Tylenchoidea</taxon>
        <taxon>Meloidogynidae</taxon>
        <taxon>Meloidogyninae</taxon>
        <taxon>Meloidogyne</taxon>
    </lineage>
</organism>
<evidence type="ECO:0000313" key="1">
    <source>
        <dbReference type="EMBL" id="CAD2196559.1"/>
    </source>
</evidence>
<dbReference type="Gene3D" id="1.20.90.10">
    <property type="entry name" value="Phospholipase A2 domain"/>
    <property type="match status" value="1"/>
</dbReference>
<accession>A0A6V7XB52</accession>
<dbReference type="GO" id="GO:0050482">
    <property type="term" value="P:arachidonate secretion"/>
    <property type="evidence" value="ECO:0007669"/>
    <property type="project" value="InterPro"/>
</dbReference>
<dbReference type="AlphaFoldDB" id="A0A6V7XB52"/>
<dbReference type="InterPro" id="IPR036444">
    <property type="entry name" value="PLipase_A2_dom_sf"/>
</dbReference>
<dbReference type="GO" id="GO:0006644">
    <property type="term" value="P:phospholipid metabolic process"/>
    <property type="evidence" value="ECO:0007669"/>
    <property type="project" value="InterPro"/>
</dbReference>
<protein>
    <submittedName>
        <fullName evidence="1">Uncharacterized protein</fullName>
    </submittedName>
</protein>
<name>A0A6V7XB52_MELEN</name>
<dbReference type="EMBL" id="CAJEWN010001333">
    <property type="protein sequence ID" value="CAD2196559.1"/>
    <property type="molecule type" value="Genomic_DNA"/>
</dbReference>
<evidence type="ECO:0000313" key="2">
    <source>
        <dbReference type="Proteomes" id="UP000580250"/>
    </source>
</evidence>